<dbReference type="SUPFAM" id="SSF47384">
    <property type="entry name" value="Homodimeric domain of signal transducing histidine kinase"/>
    <property type="match status" value="1"/>
</dbReference>
<dbReference type="Gene3D" id="1.10.287.130">
    <property type="match status" value="1"/>
</dbReference>
<organism evidence="14 15">
    <name type="scientific">Magnetofaba australis IT-1</name>
    <dbReference type="NCBI Taxonomy" id="1434232"/>
    <lineage>
        <taxon>Bacteria</taxon>
        <taxon>Pseudomonadati</taxon>
        <taxon>Pseudomonadota</taxon>
        <taxon>Magnetococcia</taxon>
        <taxon>Magnetococcales</taxon>
        <taxon>Magnetococcaceae</taxon>
        <taxon>Magnetofaba</taxon>
    </lineage>
</organism>
<dbReference type="STRING" id="1434232.MAIT1_00089"/>
<dbReference type="EMBL" id="LVJN01000015">
    <property type="protein sequence ID" value="OSM07008.1"/>
    <property type="molecule type" value="Genomic_DNA"/>
</dbReference>
<comment type="caution">
    <text evidence="14">The sequence shown here is derived from an EMBL/GenBank/DDBJ whole genome shotgun (WGS) entry which is preliminary data.</text>
</comment>
<evidence type="ECO:0000313" key="15">
    <source>
        <dbReference type="Proteomes" id="UP000194003"/>
    </source>
</evidence>
<dbReference type="InterPro" id="IPR036097">
    <property type="entry name" value="HisK_dim/P_sf"/>
</dbReference>
<dbReference type="SMART" id="SM00388">
    <property type="entry name" value="HisKA"/>
    <property type="match status" value="1"/>
</dbReference>
<dbReference type="SUPFAM" id="SSF52172">
    <property type="entry name" value="CheY-like"/>
    <property type="match status" value="1"/>
</dbReference>
<evidence type="ECO:0000256" key="5">
    <source>
        <dbReference type="ARBA" id="ARBA00022679"/>
    </source>
</evidence>
<dbReference type="PANTHER" id="PTHR45339">
    <property type="entry name" value="HYBRID SIGNAL TRANSDUCTION HISTIDINE KINASE J"/>
    <property type="match status" value="1"/>
</dbReference>
<name>A0A1Y2K8D7_9PROT</name>
<dbReference type="OrthoDB" id="9801651at2"/>
<dbReference type="SMART" id="SM00448">
    <property type="entry name" value="REC"/>
    <property type="match status" value="1"/>
</dbReference>
<dbReference type="Pfam" id="PF02518">
    <property type="entry name" value="HATPase_c"/>
    <property type="match status" value="1"/>
</dbReference>
<evidence type="ECO:0000256" key="7">
    <source>
        <dbReference type="ARBA" id="ARBA00023012"/>
    </source>
</evidence>
<feature type="domain" description="Response regulatory" evidence="12">
    <location>
        <begin position="542"/>
        <end position="661"/>
    </location>
</feature>
<evidence type="ECO:0000313" key="14">
    <source>
        <dbReference type="EMBL" id="OSM07008.1"/>
    </source>
</evidence>
<dbReference type="Gene3D" id="6.10.340.10">
    <property type="match status" value="1"/>
</dbReference>
<dbReference type="InterPro" id="IPR003661">
    <property type="entry name" value="HisK_dim/P_dom"/>
</dbReference>
<reference evidence="14 15" key="1">
    <citation type="journal article" date="2016" name="BMC Genomics">
        <title>Combined genomic and structural analyses of a cultured magnetotactic bacterium reveals its niche adaptation to a dynamic environment.</title>
        <authorList>
            <person name="Araujo A.C."/>
            <person name="Morillo V."/>
            <person name="Cypriano J."/>
            <person name="Teixeira L.C."/>
            <person name="Leao P."/>
            <person name="Lyra S."/>
            <person name="Almeida L.G."/>
            <person name="Bazylinski D.A."/>
            <person name="Vasconcellos A.T."/>
            <person name="Abreu F."/>
            <person name="Lins U."/>
        </authorList>
    </citation>
    <scope>NUCLEOTIDE SEQUENCE [LARGE SCALE GENOMIC DNA]</scope>
    <source>
        <strain evidence="14 15">IT-1</strain>
    </source>
</reference>
<proteinExistence type="predicted"/>
<dbReference type="Gene3D" id="3.30.565.10">
    <property type="entry name" value="Histidine kinase-like ATPase, C-terminal domain"/>
    <property type="match status" value="1"/>
</dbReference>
<evidence type="ECO:0000256" key="2">
    <source>
        <dbReference type="ARBA" id="ARBA00004370"/>
    </source>
</evidence>
<feature type="coiled-coil region" evidence="9">
    <location>
        <begin position="235"/>
        <end position="287"/>
    </location>
</feature>
<keyword evidence="7" id="KW-0902">Two-component regulatory system</keyword>
<evidence type="ECO:0000256" key="10">
    <source>
        <dbReference type="SAM" id="Phobius"/>
    </source>
</evidence>
<dbReference type="EC" id="2.7.13.3" evidence="3"/>
<dbReference type="Pfam" id="PF00072">
    <property type="entry name" value="Response_reg"/>
    <property type="match status" value="1"/>
</dbReference>
<evidence type="ECO:0000259" key="13">
    <source>
        <dbReference type="PROSITE" id="PS50885"/>
    </source>
</evidence>
<dbReference type="GO" id="GO:0016020">
    <property type="term" value="C:membrane"/>
    <property type="evidence" value="ECO:0007669"/>
    <property type="project" value="UniProtKB-SubCell"/>
</dbReference>
<keyword evidence="4 8" id="KW-0597">Phosphoprotein</keyword>
<feature type="transmembrane region" description="Helical" evidence="10">
    <location>
        <begin position="163"/>
        <end position="183"/>
    </location>
</feature>
<dbReference type="RefSeq" id="WP_085440894.1">
    <property type="nucleotide sequence ID" value="NZ_LVJN01000015.1"/>
</dbReference>
<dbReference type="CDD" id="cd17546">
    <property type="entry name" value="REC_hyHK_CKI1_RcsC-like"/>
    <property type="match status" value="1"/>
</dbReference>
<evidence type="ECO:0000256" key="1">
    <source>
        <dbReference type="ARBA" id="ARBA00000085"/>
    </source>
</evidence>
<evidence type="ECO:0000256" key="4">
    <source>
        <dbReference type="ARBA" id="ARBA00022553"/>
    </source>
</evidence>
<evidence type="ECO:0000259" key="12">
    <source>
        <dbReference type="PROSITE" id="PS50110"/>
    </source>
</evidence>
<keyword evidence="10" id="KW-0472">Membrane</keyword>
<dbReference type="InterPro" id="IPR011006">
    <property type="entry name" value="CheY-like_superfamily"/>
</dbReference>
<dbReference type="SUPFAM" id="SSF158472">
    <property type="entry name" value="HAMP domain-like"/>
    <property type="match status" value="1"/>
</dbReference>
<dbReference type="Pfam" id="PF00512">
    <property type="entry name" value="HisKA"/>
    <property type="match status" value="1"/>
</dbReference>
<dbReference type="InterPro" id="IPR003660">
    <property type="entry name" value="HAMP_dom"/>
</dbReference>
<feature type="domain" description="Histidine kinase" evidence="11">
    <location>
        <begin position="287"/>
        <end position="504"/>
    </location>
</feature>
<keyword evidence="9" id="KW-0175">Coiled coil</keyword>
<dbReference type="InterPro" id="IPR004358">
    <property type="entry name" value="Sig_transdc_His_kin-like_C"/>
</dbReference>
<feature type="domain" description="HAMP" evidence="13">
    <location>
        <begin position="187"/>
        <end position="240"/>
    </location>
</feature>
<gene>
    <name evidence="14" type="ORF">MAIT1_00089</name>
</gene>
<evidence type="ECO:0000256" key="8">
    <source>
        <dbReference type="PROSITE-ProRule" id="PRU00169"/>
    </source>
</evidence>
<keyword evidence="10" id="KW-0812">Transmembrane</keyword>
<dbReference type="AlphaFoldDB" id="A0A1Y2K8D7"/>
<sequence>MKLSTRLTLLSIGAVIVMTIAVLLISNVLLEEILVQNNERALTLQLEEARHEIEEAFNHTGMSGAVDQAQRTQAKLRSRGEHSLQAHLVDIGNNRVLQHPTLNPGDPYPEQRLQALRKQPQGLLRYADNGEIRYAAFASIRPLEWVVILSVSRRDVLKKRWSFLTAIALVAFTALVLTALVFYEFGKALIIRLQATAHCVERIADGKLDERLSDIEGADEITRLQQGVNSMGERIAAHTGQLAQVNAQVRALNEELEEKVRKRTAELEQARDEAQRADAAKSQFLAAMSHEIRTPLHAITGMNELMVEAELPETLHGYALTQRRSCDVLMGLINDVLDMSKMAAGHMTLDKRNFDLRTLLDDTLDILRVKADEKRLALRQSVAPNTPQYAFGDCQRLKQVLINLVGNAIKFTKQGQVTLLVEQAEGDQVRFCVRDTGIGIAEEKLATIFQPFQQADNSVARNYGGTGLGLSLCREMVALMQGELTAASTLGAGSEFCFTACLPAVANTPETLRSCLPTCDNDANCLNHRPERSPHLPGAGLRILMADDMSENGDLIKAFLKGTSHRLTWVNNGLDAIGVFISEPFDLVLMDVNMPGADGITAIRLIRHWERENHQPATPILAFTANAAERDIRMSHEAGADGHLTKPLGKRKLLGVLQQYV</sequence>
<feature type="transmembrane region" description="Helical" evidence="10">
    <location>
        <begin position="7"/>
        <end position="30"/>
    </location>
</feature>
<dbReference type="CDD" id="cd16922">
    <property type="entry name" value="HATPase_EvgS-ArcB-TorS-like"/>
    <property type="match status" value="1"/>
</dbReference>
<evidence type="ECO:0000256" key="3">
    <source>
        <dbReference type="ARBA" id="ARBA00012438"/>
    </source>
</evidence>
<evidence type="ECO:0000256" key="9">
    <source>
        <dbReference type="SAM" id="Coils"/>
    </source>
</evidence>
<dbReference type="GO" id="GO:0000155">
    <property type="term" value="F:phosphorelay sensor kinase activity"/>
    <property type="evidence" value="ECO:0007669"/>
    <property type="project" value="InterPro"/>
</dbReference>
<dbReference type="PRINTS" id="PR00344">
    <property type="entry name" value="BCTRLSENSOR"/>
</dbReference>
<dbReference type="InterPro" id="IPR001789">
    <property type="entry name" value="Sig_transdc_resp-reg_receiver"/>
</dbReference>
<dbReference type="InterPro" id="IPR003594">
    <property type="entry name" value="HATPase_dom"/>
</dbReference>
<dbReference type="PANTHER" id="PTHR45339:SF1">
    <property type="entry name" value="HYBRID SIGNAL TRANSDUCTION HISTIDINE KINASE J"/>
    <property type="match status" value="1"/>
</dbReference>
<keyword evidence="15" id="KW-1185">Reference proteome</keyword>
<comment type="catalytic activity">
    <reaction evidence="1">
        <text>ATP + protein L-histidine = ADP + protein N-phospho-L-histidine.</text>
        <dbReference type="EC" id="2.7.13.3"/>
    </reaction>
</comment>
<comment type="subcellular location">
    <subcellularLocation>
        <location evidence="2">Membrane</location>
    </subcellularLocation>
</comment>
<keyword evidence="10" id="KW-1133">Transmembrane helix</keyword>
<dbReference type="Pfam" id="PF00672">
    <property type="entry name" value="HAMP"/>
    <property type="match status" value="1"/>
</dbReference>
<dbReference type="SMART" id="SM00387">
    <property type="entry name" value="HATPase_c"/>
    <property type="match status" value="1"/>
</dbReference>
<dbReference type="PROSITE" id="PS50110">
    <property type="entry name" value="RESPONSE_REGULATORY"/>
    <property type="match status" value="1"/>
</dbReference>
<dbReference type="CDD" id="cd06225">
    <property type="entry name" value="HAMP"/>
    <property type="match status" value="1"/>
</dbReference>
<dbReference type="InterPro" id="IPR005467">
    <property type="entry name" value="His_kinase_dom"/>
</dbReference>
<dbReference type="Proteomes" id="UP000194003">
    <property type="component" value="Unassembled WGS sequence"/>
</dbReference>
<evidence type="ECO:0000259" key="11">
    <source>
        <dbReference type="PROSITE" id="PS50109"/>
    </source>
</evidence>
<dbReference type="Gene3D" id="3.40.50.2300">
    <property type="match status" value="1"/>
</dbReference>
<keyword evidence="6 14" id="KW-0418">Kinase</keyword>
<dbReference type="InterPro" id="IPR036890">
    <property type="entry name" value="HATPase_C_sf"/>
</dbReference>
<dbReference type="FunFam" id="3.30.565.10:FF:000010">
    <property type="entry name" value="Sensor histidine kinase RcsC"/>
    <property type="match status" value="1"/>
</dbReference>
<feature type="modified residue" description="4-aspartylphosphate" evidence="8">
    <location>
        <position position="591"/>
    </location>
</feature>
<evidence type="ECO:0000256" key="6">
    <source>
        <dbReference type="ARBA" id="ARBA00022777"/>
    </source>
</evidence>
<protein>
    <recommendedName>
        <fullName evidence="3">histidine kinase</fullName>
        <ecNumber evidence="3">2.7.13.3</ecNumber>
    </recommendedName>
</protein>
<dbReference type="PROSITE" id="PS50885">
    <property type="entry name" value="HAMP"/>
    <property type="match status" value="1"/>
</dbReference>
<accession>A0A1Y2K8D7</accession>
<keyword evidence="5" id="KW-0808">Transferase</keyword>
<dbReference type="SUPFAM" id="SSF55874">
    <property type="entry name" value="ATPase domain of HSP90 chaperone/DNA topoisomerase II/histidine kinase"/>
    <property type="match status" value="1"/>
</dbReference>
<dbReference type="PROSITE" id="PS50109">
    <property type="entry name" value="HIS_KIN"/>
    <property type="match status" value="1"/>
</dbReference>
<dbReference type="CDD" id="cd00082">
    <property type="entry name" value="HisKA"/>
    <property type="match status" value="1"/>
</dbReference>